<accession>A0A0F7IKN1</accession>
<organism evidence="1 2">
    <name type="scientific">Polaribacter phage P12002S</name>
    <dbReference type="NCBI Taxonomy" id="1647387"/>
    <lineage>
        <taxon>Viruses</taxon>
        <taxon>Duplodnaviria</taxon>
        <taxon>Heunggongvirae</taxon>
        <taxon>Uroviricota</taxon>
        <taxon>Caudoviricetes</taxon>
        <taxon>Incheonvirus</taxon>
        <taxon>Incheonvirus P12002S</taxon>
    </lineage>
</organism>
<dbReference type="Proteomes" id="UP000204416">
    <property type="component" value="Segment"/>
</dbReference>
<protein>
    <submittedName>
        <fullName evidence="1">Uncharacterized protein</fullName>
    </submittedName>
</protein>
<gene>
    <name evidence="1" type="ORF">P12002S_0071</name>
</gene>
<dbReference type="RefSeq" id="YP_009195745.1">
    <property type="nucleotide sequence ID" value="NC_028763.1"/>
</dbReference>
<dbReference type="GeneID" id="26623041"/>
<dbReference type="KEGG" id="vg:26623041"/>
<sequence length="129" mass="15250">MALSKTEFRRIDILSLSILTNQLALFYNEELKRLKSRYYKHNLKKYLNLTIKELLIAEQKEFDLIEQSGEEISTKQSTNLQASIEYLSKFGLIDFMFLNKMNLAGQYDRKRLEGIAEKIILDHQKKSKK</sequence>
<dbReference type="EMBL" id="KR136260">
    <property type="protein sequence ID" value="AKG94327.1"/>
    <property type="molecule type" value="Genomic_DNA"/>
</dbReference>
<proteinExistence type="predicted"/>
<reference evidence="1 2" key="1">
    <citation type="journal article" date="2015" name="Stand. Genomic Sci.">
        <title>Complete genome sequences of bacteriophages P12002L and P12002S, two lytic phages that infect a marine Polaribacter strain.</title>
        <authorList>
            <person name="Kang I."/>
            <person name="Jang H."/>
            <person name="Cho J.-C."/>
        </authorList>
    </citation>
    <scope>NUCLEOTIDE SEQUENCE [LARGE SCALE GENOMIC DNA]</scope>
</reference>
<dbReference type="OrthoDB" id="31651at10239"/>
<name>A0A0F7IKN1_9CAUD</name>
<evidence type="ECO:0000313" key="1">
    <source>
        <dbReference type="EMBL" id="AKG94327.1"/>
    </source>
</evidence>
<keyword evidence="2" id="KW-1185">Reference proteome</keyword>
<evidence type="ECO:0000313" key="2">
    <source>
        <dbReference type="Proteomes" id="UP000204416"/>
    </source>
</evidence>